<name>A0AAV4UL25_CAEEX</name>
<reference evidence="1 2" key="1">
    <citation type="submission" date="2021-06" db="EMBL/GenBank/DDBJ databases">
        <title>Caerostris extrusa draft genome.</title>
        <authorList>
            <person name="Kono N."/>
            <person name="Arakawa K."/>
        </authorList>
    </citation>
    <scope>NUCLEOTIDE SEQUENCE [LARGE SCALE GENOMIC DNA]</scope>
</reference>
<gene>
    <name evidence="1" type="ORF">CEXT_700251</name>
</gene>
<protein>
    <submittedName>
        <fullName evidence="1">Uncharacterized protein</fullName>
    </submittedName>
</protein>
<evidence type="ECO:0000313" key="1">
    <source>
        <dbReference type="EMBL" id="GIY58491.1"/>
    </source>
</evidence>
<dbReference type="Proteomes" id="UP001054945">
    <property type="component" value="Unassembled WGS sequence"/>
</dbReference>
<sequence>MQLLTQSGSCKLRIAHRISKQTPVDSNLDPPARKAIPHSNRIFFINFAKQKAFLITGFILAIFDCRESFWLGFDCFSGFEPVYSSSENKTPCSAGRPC</sequence>
<comment type="caution">
    <text evidence="1">The sequence shown here is derived from an EMBL/GenBank/DDBJ whole genome shotgun (WGS) entry which is preliminary data.</text>
</comment>
<dbReference type="AlphaFoldDB" id="A0AAV4UL25"/>
<evidence type="ECO:0000313" key="2">
    <source>
        <dbReference type="Proteomes" id="UP001054945"/>
    </source>
</evidence>
<proteinExistence type="predicted"/>
<keyword evidence="2" id="KW-1185">Reference proteome</keyword>
<dbReference type="EMBL" id="BPLR01013070">
    <property type="protein sequence ID" value="GIY58491.1"/>
    <property type="molecule type" value="Genomic_DNA"/>
</dbReference>
<organism evidence="1 2">
    <name type="scientific">Caerostris extrusa</name>
    <name type="common">Bark spider</name>
    <name type="synonym">Caerostris bankana</name>
    <dbReference type="NCBI Taxonomy" id="172846"/>
    <lineage>
        <taxon>Eukaryota</taxon>
        <taxon>Metazoa</taxon>
        <taxon>Ecdysozoa</taxon>
        <taxon>Arthropoda</taxon>
        <taxon>Chelicerata</taxon>
        <taxon>Arachnida</taxon>
        <taxon>Araneae</taxon>
        <taxon>Araneomorphae</taxon>
        <taxon>Entelegynae</taxon>
        <taxon>Araneoidea</taxon>
        <taxon>Araneidae</taxon>
        <taxon>Caerostris</taxon>
    </lineage>
</organism>
<accession>A0AAV4UL25</accession>